<evidence type="ECO:0000313" key="10">
    <source>
        <dbReference type="EMBL" id="KKU88932.1"/>
    </source>
</evidence>
<proteinExistence type="predicted"/>
<organism evidence="10 11">
    <name type="scientific">Candidatus Wolfebacteria bacterium GW2011_GWA2_47_9b</name>
    <dbReference type="NCBI Taxonomy" id="1619005"/>
    <lineage>
        <taxon>Bacteria</taxon>
        <taxon>Candidatus Wolfeibacteriota</taxon>
    </lineage>
</organism>
<dbReference type="InterPro" id="IPR050351">
    <property type="entry name" value="BphY/WalK/GraS-like"/>
</dbReference>
<comment type="catalytic activity">
    <reaction evidence="1">
        <text>ATP + protein L-histidine = ADP + protein N-phospho-L-histidine.</text>
        <dbReference type="EC" id="2.7.13.3"/>
    </reaction>
</comment>
<dbReference type="InterPro" id="IPR036890">
    <property type="entry name" value="HATPase_C_sf"/>
</dbReference>
<dbReference type="SMART" id="SM00388">
    <property type="entry name" value="HisKA"/>
    <property type="match status" value="1"/>
</dbReference>
<dbReference type="InterPro" id="IPR004358">
    <property type="entry name" value="Sig_transdc_His_kin-like_C"/>
</dbReference>
<dbReference type="Gene3D" id="3.30.450.20">
    <property type="entry name" value="PAS domain"/>
    <property type="match status" value="1"/>
</dbReference>
<accession>A0A0G1U4C1</accession>
<dbReference type="GO" id="GO:0004721">
    <property type="term" value="F:phosphoprotein phosphatase activity"/>
    <property type="evidence" value="ECO:0007669"/>
    <property type="project" value="TreeGrafter"/>
</dbReference>
<reference evidence="10 11" key="1">
    <citation type="journal article" date="2015" name="Nature">
        <title>rRNA introns, odd ribosomes, and small enigmatic genomes across a large radiation of phyla.</title>
        <authorList>
            <person name="Brown C.T."/>
            <person name="Hug L.A."/>
            <person name="Thomas B.C."/>
            <person name="Sharon I."/>
            <person name="Castelle C.J."/>
            <person name="Singh A."/>
            <person name="Wilkins M.J."/>
            <person name="Williams K.H."/>
            <person name="Banfield J.F."/>
        </authorList>
    </citation>
    <scope>NUCLEOTIDE SEQUENCE [LARGE SCALE GENOMIC DNA]</scope>
</reference>
<keyword evidence="8" id="KW-1133">Transmembrane helix</keyword>
<dbReference type="GO" id="GO:0005886">
    <property type="term" value="C:plasma membrane"/>
    <property type="evidence" value="ECO:0007669"/>
    <property type="project" value="TreeGrafter"/>
</dbReference>
<dbReference type="InterPro" id="IPR000014">
    <property type="entry name" value="PAS"/>
</dbReference>
<dbReference type="Pfam" id="PF00512">
    <property type="entry name" value="HisKA"/>
    <property type="match status" value="1"/>
</dbReference>
<keyword evidence="8" id="KW-0812">Transmembrane</keyword>
<evidence type="ECO:0000256" key="1">
    <source>
        <dbReference type="ARBA" id="ARBA00000085"/>
    </source>
</evidence>
<dbReference type="SUPFAM" id="SSF55874">
    <property type="entry name" value="ATPase domain of HSP90 chaperone/DNA topoisomerase II/histidine kinase"/>
    <property type="match status" value="1"/>
</dbReference>
<evidence type="ECO:0000259" key="9">
    <source>
        <dbReference type="PROSITE" id="PS50109"/>
    </source>
</evidence>
<evidence type="ECO:0000256" key="8">
    <source>
        <dbReference type="SAM" id="Phobius"/>
    </source>
</evidence>
<evidence type="ECO:0000256" key="4">
    <source>
        <dbReference type="ARBA" id="ARBA00022679"/>
    </source>
</evidence>
<dbReference type="InterPro" id="IPR035965">
    <property type="entry name" value="PAS-like_dom_sf"/>
</dbReference>
<dbReference type="InterPro" id="IPR003594">
    <property type="entry name" value="HATPase_dom"/>
</dbReference>
<comment type="caution">
    <text evidence="10">The sequence shown here is derived from an EMBL/GenBank/DDBJ whole genome shotgun (WGS) entry which is preliminary data.</text>
</comment>
<dbReference type="GO" id="GO:0000155">
    <property type="term" value="F:phosphorelay sensor kinase activity"/>
    <property type="evidence" value="ECO:0007669"/>
    <property type="project" value="InterPro"/>
</dbReference>
<dbReference type="SMART" id="SM00387">
    <property type="entry name" value="HATPase_c"/>
    <property type="match status" value="1"/>
</dbReference>
<dbReference type="Gene3D" id="1.10.287.130">
    <property type="match status" value="1"/>
</dbReference>
<feature type="transmembrane region" description="Helical" evidence="8">
    <location>
        <begin position="21"/>
        <end position="47"/>
    </location>
</feature>
<keyword evidence="4" id="KW-0808">Transferase</keyword>
<dbReference type="GO" id="GO:0016036">
    <property type="term" value="P:cellular response to phosphate starvation"/>
    <property type="evidence" value="ECO:0007669"/>
    <property type="project" value="TreeGrafter"/>
</dbReference>
<dbReference type="PANTHER" id="PTHR45453">
    <property type="entry name" value="PHOSPHATE REGULON SENSOR PROTEIN PHOR"/>
    <property type="match status" value="1"/>
</dbReference>
<evidence type="ECO:0000256" key="5">
    <source>
        <dbReference type="ARBA" id="ARBA00022777"/>
    </source>
</evidence>
<feature type="domain" description="Histidine kinase" evidence="9">
    <location>
        <begin position="212"/>
        <end position="431"/>
    </location>
</feature>
<protein>
    <recommendedName>
        <fullName evidence="2">histidine kinase</fullName>
        <ecNumber evidence="2">2.7.13.3</ecNumber>
    </recommendedName>
</protein>
<dbReference type="SUPFAM" id="SSF55785">
    <property type="entry name" value="PYP-like sensor domain (PAS domain)"/>
    <property type="match status" value="1"/>
</dbReference>
<gene>
    <name evidence="10" type="ORF">UY19_C0022G0004</name>
</gene>
<dbReference type="EMBL" id="LCPB01000022">
    <property type="protein sequence ID" value="KKU88932.1"/>
    <property type="molecule type" value="Genomic_DNA"/>
</dbReference>
<dbReference type="Proteomes" id="UP000033882">
    <property type="component" value="Unassembled WGS sequence"/>
</dbReference>
<dbReference type="PRINTS" id="PR00344">
    <property type="entry name" value="BCTRLSENSOR"/>
</dbReference>
<evidence type="ECO:0000256" key="2">
    <source>
        <dbReference type="ARBA" id="ARBA00012438"/>
    </source>
</evidence>
<name>A0A0G1U4C1_9BACT</name>
<keyword evidence="5 10" id="KW-0418">Kinase</keyword>
<evidence type="ECO:0000313" key="11">
    <source>
        <dbReference type="Proteomes" id="UP000033882"/>
    </source>
</evidence>
<keyword evidence="3" id="KW-0597">Phosphoprotein</keyword>
<dbReference type="Gene3D" id="3.30.565.10">
    <property type="entry name" value="Histidine kinase-like ATPase, C-terminal domain"/>
    <property type="match status" value="1"/>
</dbReference>
<sequence length="442" mass="48207">METKQQPLSRVALIIKSKTMIVYFVFLVLFCLIFAAAAVTGLLWVGFAAALPALGVFWLGGKAAAEQLSAVSECSLLRSEFGTLAQNISDGVVVYSHQFKILYVNRVTEQIFNIKATECVGQKISPQKTSGSGITALTRVIFPLLADSVTQISESGEWPQIADISTNEPKLNLRVTLDKITDGGSPAVFIKTIHDNTREGAVFEEKTEFINTAAHQLRTPLTVINWALENIKNITSGKLPEAERAADDAMIISARALKITNDLLDAAKIEEGRFGYKFSDLDLVQLVQDAVEQIYATAKQKDITIYFEHAGLESLPASMDGERIGLAISNVLDNAIKYNNPNGMVKISLGSDGENAIINVVDSGNGIPAEELKNLFKKFFRGTNAEQLEPNGSGLGLFITKNIIDRHGGKIYAESQQGRGTMFKLLIPLKRANIGAENKREE</sequence>
<dbReference type="AlphaFoldDB" id="A0A0G1U4C1"/>
<evidence type="ECO:0000256" key="3">
    <source>
        <dbReference type="ARBA" id="ARBA00022553"/>
    </source>
</evidence>
<dbReference type="FunFam" id="3.30.565.10:FF:000006">
    <property type="entry name" value="Sensor histidine kinase WalK"/>
    <property type="match status" value="1"/>
</dbReference>
<dbReference type="InterPro" id="IPR005467">
    <property type="entry name" value="His_kinase_dom"/>
</dbReference>
<evidence type="ECO:0000256" key="6">
    <source>
        <dbReference type="ARBA" id="ARBA00023012"/>
    </source>
</evidence>
<keyword evidence="6" id="KW-0902">Two-component regulatory system</keyword>
<dbReference type="PROSITE" id="PS50109">
    <property type="entry name" value="HIS_KIN"/>
    <property type="match status" value="1"/>
</dbReference>
<dbReference type="Pfam" id="PF02518">
    <property type="entry name" value="HATPase_c"/>
    <property type="match status" value="1"/>
</dbReference>
<dbReference type="SUPFAM" id="SSF47384">
    <property type="entry name" value="Homodimeric domain of signal transducing histidine kinase"/>
    <property type="match status" value="1"/>
</dbReference>
<dbReference type="CDD" id="cd00075">
    <property type="entry name" value="HATPase"/>
    <property type="match status" value="1"/>
</dbReference>
<keyword evidence="7 8" id="KW-0472">Membrane</keyword>
<dbReference type="CDD" id="cd00130">
    <property type="entry name" value="PAS"/>
    <property type="match status" value="1"/>
</dbReference>
<dbReference type="InterPro" id="IPR036097">
    <property type="entry name" value="HisK_dim/P_sf"/>
</dbReference>
<dbReference type="EC" id="2.7.13.3" evidence="2"/>
<dbReference type="InterPro" id="IPR003661">
    <property type="entry name" value="HisK_dim/P_dom"/>
</dbReference>
<evidence type="ECO:0000256" key="7">
    <source>
        <dbReference type="ARBA" id="ARBA00023136"/>
    </source>
</evidence>
<dbReference type="PANTHER" id="PTHR45453:SF1">
    <property type="entry name" value="PHOSPHATE REGULON SENSOR PROTEIN PHOR"/>
    <property type="match status" value="1"/>
</dbReference>
<dbReference type="CDD" id="cd00082">
    <property type="entry name" value="HisKA"/>
    <property type="match status" value="1"/>
</dbReference>
<dbReference type="SMART" id="SM00091">
    <property type="entry name" value="PAS"/>
    <property type="match status" value="1"/>
</dbReference>